<keyword evidence="4" id="KW-0677">Repeat</keyword>
<evidence type="ECO:0000256" key="3">
    <source>
        <dbReference type="ARBA" id="ARBA00022574"/>
    </source>
</evidence>
<keyword evidence="11" id="KW-1185">Reference proteome</keyword>
<dbReference type="SMART" id="SM00320">
    <property type="entry name" value="WD40"/>
    <property type="match status" value="6"/>
</dbReference>
<sequence>MFGVVEGPANRPDAKEEKAPPKAKPRLPANLIHFIDCNQGAVRAVRFNGDGNYCLTCGNDKSIKLWNPEKQMLIKKYTGHGYDVLDAASSNDNCQIASCGSDKSVMYWDVASGQIIRRFRGHAGRVNCVQFNEESTVILSGSVDSSIRAWDCRSKKGSAIQIMDEAKDSISALQVSDHEILSGSIDGKIRRYDLRIGSMHSDNIGSAITSTCFTKDGQCTLTSTHDNTIRLLDVATGEMLGEYMGHKNAKYMIECALNRKDDHVISGSEDGHIYMWDLVEASVTKKLLVKRNKVIHSLSMHPEKDVMLVACENKIYMFADDFYELPDNIA</sequence>
<evidence type="ECO:0000313" key="11">
    <source>
        <dbReference type="Proteomes" id="UP000008144"/>
    </source>
</evidence>
<dbReference type="PANTHER" id="PTHR22842:SF3">
    <property type="entry name" value="WD REPEAT DOMAIN-CONTAINING PROTEIN 83"/>
    <property type="match status" value="1"/>
</dbReference>
<organism evidence="10 11">
    <name type="scientific">Ciona intestinalis</name>
    <name type="common">Transparent sea squirt</name>
    <name type="synonym">Ascidia intestinalis</name>
    <dbReference type="NCBI Taxonomy" id="7719"/>
    <lineage>
        <taxon>Eukaryota</taxon>
        <taxon>Metazoa</taxon>
        <taxon>Chordata</taxon>
        <taxon>Tunicata</taxon>
        <taxon>Ascidiacea</taxon>
        <taxon>Phlebobranchia</taxon>
        <taxon>Cionidae</taxon>
        <taxon>Ciona</taxon>
    </lineage>
</organism>
<dbReference type="InterPro" id="IPR015943">
    <property type="entry name" value="WD40/YVTN_repeat-like_dom_sf"/>
</dbReference>
<dbReference type="GO" id="GO:0071013">
    <property type="term" value="C:catalytic step 2 spliceosome"/>
    <property type="evidence" value="ECO:0000318"/>
    <property type="project" value="GO_Central"/>
</dbReference>
<dbReference type="CDD" id="cd00200">
    <property type="entry name" value="WD40"/>
    <property type="match status" value="1"/>
</dbReference>
<keyword evidence="2" id="KW-0963">Cytoplasm</keyword>
<name>F6W1C5_CIOIN</name>
<dbReference type="InterPro" id="IPR051980">
    <property type="entry name" value="WD_repeat_MORG1"/>
</dbReference>
<dbReference type="EMBL" id="EAAA01001970">
    <property type="status" value="NOT_ANNOTATED_CDS"/>
    <property type="molecule type" value="Genomic_DNA"/>
</dbReference>
<evidence type="ECO:0000256" key="5">
    <source>
        <dbReference type="ARBA" id="ARBA00038145"/>
    </source>
</evidence>
<dbReference type="InterPro" id="IPR019775">
    <property type="entry name" value="WD40_repeat_CS"/>
</dbReference>
<dbReference type="Gene3D" id="2.130.10.10">
    <property type="entry name" value="YVTN repeat-like/Quinoprotein amine dehydrogenase"/>
    <property type="match status" value="1"/>
</dbReference>
<dbReference type="AlphaFoldDB" id="F6W1C5"/>
<dbReference type="PANTHER" id="PTHR22842">
    <property type="entry name" value="WD40 REPEAT PROTEIN"/>
    <property type="match status" value="1"/>
</dbReference>
<dbReference type="InParanoid" id="F6W1C5"/>
<dbReference type="STRING" id="7719.ENSCINP00000006793"/>
<reference evidence="10" key="3">
    <citation type="submission" date="2025-08" db="UniProtKB">
        <authorList>
            <consortium name="Ensembl"/>
        </authorList>
    </citation>
    <scope>IDENTIFICATION</scope>
</reference>
<dbReference type="InterPro" id="IPR036322">
    <property type="entry name" value="WD40_repeat_dom_sf"/>
</dbReference>
<comment type="similarity">
    <text evidence="5">Belongs to the WD repeat MORG1 family.</text>
</comment>
<evidence type="ECO:0000256" key="2">
    <source>
        <dbReference type="ARBA" id="ARBA00022490"/>
    </source>
</evidence>
<feature type="repeat" description="WD" evidence="8">
    <location>
        <begin position="119"/>
        <end position="160"/>
    </location>
</feature>
<dbReference type="PROSITE" id="PS50294">
    <property type="entry name" value="WD_REPEATS_REGION"/>
    <property type="match status" value="2"/>
</dbReference>
<reference evidence="11" key="1">
    <citation type="journal article" date="2002" name="Science">
        <title>The draft genome of Ciona intestinalis: insights into chordate and vertebrate origins.</title>
        <authorList>
            <person name="Dehal P."/>
            <person name="Satou Y."/>
            <person name="Campbell R.K."/>
            <person name="Chapman J."/>
            <person name="Degnan B."/>
            <person name="De Tomaso A."/>
            <person name="Davidson B."/>
            <person name="Di Gregorio A."/>
            <person name="Gelpke M."/>
            <person name="Goodstein D.M."/>
            <person name="Harafuji N."/>
            <person name="Hastings K.E."/>
            <person name="Ho I."/>
            <person name="Hotta K."/>
            <person name="Huang W."/>
            <person name="Kawashima T."/>
            <person name="Lemaire P."/>
            <person name="Martinez D."/>
            <person name="Meinertzhagen I.A."/>
            <person name="Necula S."/>
            <person name="Nonaka M."/>
            <person name="Putnam N."/>
            <person name="Rash S."/>
            <person name="Saiga H."/>
            <person name="Satake M."/>
            <person name="Terry A."/>
            <person name="Yamada L."/>
            <person name="Wang H.G."/>
            <person name="Awazu S."/>
            <person name="Azumi K."/>
            <person name="Boore J."/>
            <person name="Branno M."/>
            <person name="Chin-Bow S."/>
            <person name="DeSantis R."/>
            <person name="Doyle S."/>
            <person name="Francino P."/>
            <person name="Keys D.N."/>
            <person name="Haga S."/>
            <person name="Hayashi H."/>
            <person name="Hino K."/>
            <person name="Imai K.S."/>
            <person name="Inaba K."/>
            <person name="Kano S."/>
            <person name="Kobayashi K."/>
            <person name="Kobayashi M."/>
            <person name="Lee B.I."/>
            <person name="Makabe K.W."/>
            <person name="Manohar C."/>
            <person name="Matassi G."/>
            <person name="Medina M."/>
            <person name="Mochizuki Y."/>
            <person name="Mount S."/>
            <person name="Morishita T."/>
            <person name="Miura S."/>
            <person name="Nakayama A."/>
            <person name="Nishizaka S."/>
            <person name="Nomoto H."/>
            <person name="Ohta F."/>
            <person name="Oishi K."/>
            <person name="Rigoutsos I."/>
            <person name="Sano M."/>
            <person name="Sasaki A."/>
            <person name="Sasakura Y."/>
            <person name="Shoguchi E."/>
            <person name="Shin-i T."/>
            <person name="Spagnuolo A."/>
            <person name="Stainier D."/>
            <person name="Suzuki M.M."/>
            <person name="Tassy O."/>
            <person name="Takatori N."/>
            <person name="Tokuoka M."/>
            <person name="Yagi K."/>
            <person name="Yoshizaki F."/>
            <person name="Wada S."/>
            <person name="Zhang C."/>
            <person name="Hyatt P.D."/>
            <person name="Larimer F."/>
            <person name="Detter C."/>
            <person name="Doggett N."/>
            <person name="Glavina T."/>
            <person name="Hawkins T."/>
            <person name="Richardson P."/>
            <person name="Lucas S."/>
            <person name="Kohara Y."/>
            <person name="Levine M."/>
            <person name="Satoh N."/>
            <person name="Rokhsar D.S."/>
        </authorList>
    </citation>
    <scope>NUCLEOTIDE SEQUENCE [LARGE SCALE GENOMIC DNA]</scope>
</reference>
<proteinExistence type="inferred from homology"/>
<accession>F6W1C5</accession>
<evidence type="ECO:0000256" key="1">
    <source>
        <dbReference type="ARBA" id="ARBA00004496"/>
    </source>
</evidence>
<dbReference type="FunFam" id="2.130.10.10:FF:000273">
    <property type="entry name" value="WD repeat domain-containing protein 83"/>
    <property type="match status" value="1"/>
</dbReference>
<dbReference type="GO" id="GO:0005737">
    <property type="term" value="C:cytoplasm"/>
    <property type="evidence" value="ECO:0007669"/>
    <property type="project" value="UniProtKB-SubCell"/>
</dbReference>
<reference evidence="10" key="2">
    <citation type="journal article" date="2008" name="Genome Biol.">
        <title>Improved genome assembly and evidence-based global gene model set for the chordate Ciona intestinalis: new insight into intron and operon populations.</title>
        <authorList>
            <person name="Satou Y."/>
            <person name="Mineta K."/>
            <person name="Ogasawara M."/>
            <person name="Sasakura Y."/>
            <person name="Shoguchi E."/>
            <person name="Ueno K."/>
            <person name="Yamada L."/>
            <person name="Matsumoto J."/>
            <person name="Wasserscheid J."/>
            <person name="Dewar K."/>
            <person name="Wiley G.B."/>
            <person name="Macmil S.L."/>
            <person name="Roe B.A."/>
            <person name="Zeller R.W."/>
            <person name="Hastings K.E."/>
            <person name="Lemaire P."/>
            <person name="Lindquist E."/>
            <person name="Endo T."/>
            <person name="Hotta K."/>
            <person name="Inaba K."/>
        </authorList>
    </citation>
    <scope>NUCLEOTIDE SEQUENCE [LARGE SCALE GENOMIC DNA]</scope>
    <source>
        <strain evidence="10">wild type</strain>
    </source>
</reference>
<keyword evidence="3 8" id="KW-0853">WD repeat</keyword>
<protein>
    <recommendedName>
        <fullName evidence="6">WD repeat domain-containing protein 83</fullName>
    </recommendedName>
    <alternativeName>
        <fullName evidence="7">Mitogen-activated protein kinase organizer 1</fullName>
    </alternativeName>
</protein>
<dbReference type="InterPro" id="IPR020472">
    <property type="entry name" value="WD40_PAC1"/>
</dbReference>
<evidence type="ECO:0000313" key="10">
    <source>
        <dbReference type="Ensembl" id="ENSCINP00000006793.3"/>
    </source>
</evidence>
<reference evidence="10" key="4">
    <citation type="submission" date="2025-09" db="UniProtKB">
        <authorList>
            <consortium name="Ensembl"/>
        </authorList>
    </citation>
    <scope>IDENTIFICATION</scope>
</reference>
<feature type="repeat" description="WD" evidence="8">
    <location>
        <begin position="77"/>
        <end position="118"/>
    </location>
</feature>
<feature type="region of interest" description="Disordered" evidence="9">
    <location>
        <begin position="1"/>
        <end position="24"/>
    </location>
</feature>
<dbReference type="PROSITE" id="PS00678">
    <property type="entry name" value="WD_REPEATS_1"/>
    <property type="match status" value="1"/>
</dbReference>
<evidence type="ECO:0000256" key="4">
    <source>
        <dbReference type="ARBA" id="ARBA00022737"/>
    </source>
</evidence>
<evidence type="ECO:0000256" key="7">
    <source>
        <dbReference type="ARBA" id="ARBA00042222"/>
    </source>
</evidence>
<dbReference type="HOGENOM" id="CLU_000288_57_1_1"/>
<dbReference type="GeneTree" id="ENSGT00940000159016"/>
<dbReference type="InterPro" id="IPR001680">
    <property type="entry name" value="WD40_rpt"/>
</dbReference>
<feature type="repeat" description="WD" evidence="8">
    <location>
        <begin position="35"/>
        <end position="76"/>
    </location>
</feature>
<dbReference type="PRINTS" id="PR00320">
    <property type="entry name" value="GPROTEINBRPT"/>
</dbReference>
<dbReference type="GO" id="GO:0000398">
    <property type="term" value="P:mRNA splicing, via spliceosome"/>
    <property type="evidence" value="ECO:0000318"/>
    <property type="project" value="GO_Central"/>
</dbReference>
<dbReference type="SUPFAM" id="SSF50978">
    <property type="entry name" value="WD40 repeat-like"/>
    <property type="match status" value="1"/>
</dbReference>
<feature type="repeat" description="WD" evidence="8">
    <location>
        <begin position="264"/>
        <end position="286"/>
    </location>
</feature>
<evidence type="ECO:0000256" key="8">
    <source>
        <dbReference type="PROSITE-ProRule" id="PRU00221"/>
    </source>
</evidence>
<dbReference type="OMA" id="MCWDIRT"/>
<evidence type="ECO:0000256" key="6">
    <source>
        <dbReference type="ARBA" id="ARBA00040453"/>
    </source>
</evidence>
<comment type="subcellular location">
    <subcellularLocation>
        <location evidence="1">Cytoplasm</location>
    </subcellularLocation>
</comment>
<evidence type="ECO:0000256" key="9">
    <source>
        <dbReference type="SAM" id="MobiDB-lite"/>
    </source>
</evidence>
<dbReference type="FunCoup" id="F6W1C5">
    <property type="interactions" value="2"/>
</dbReference>
<dbReference type="Proteomes" id="UP000008144">
    <property type="component" value="Chromosome 4"/>
</dbReference>
<gene>
    <name evidence="10" type="primary">LOC100187342</name>
</gene>
<dbReference type="Ensembl" id="ENSCINT00000006793.3">
    <property type="protein sequence ID" value="ENSCINP00000006793.3"/>
    <property type="gene ID" value="ENSCING00000003306.3"/>
</dbReference>
<dbReference type="Pfam" id="PF00400">
    <property type="entry name" value="WD40"/>
    <property type="match status" value="5"/>
</dbReference>
<dbReference type="PROSITE" id="PS50082">
    <property type="entry name" value="WD_REPEATS_2"/>
    <property type="match status" value="4"/>
</dbReference>